<sequence length="59" mass="6689">MSFSSDIPFTYIILVIREFNAYTVTLIACALAFTQIILKLNHSLNPMANAHMNHSTYII</sequence>
<accession>A0A2T4LW03</accession>
<protein>
    <submittedName>
        <fullName evidence="2">Uncharacterized protein</fullName>
    </submittedName>
</protein>
<keyword evidence="1" id="KW-0812">Transmembrane</keyword>
<reference evidence="2 3" key="1">
    <citation type="journal article" date="2016" name="Front. Microbiol.">
        <title>Comprehensive Phylogenetic Analysis of Bovine Non-aureus Staphylococci Species Based on Whole-Genome Sequencing.</title>
        <authorList>
            <person name="Naushad S."/>
            <person name="Barkema H.W."/>
            <person name="Luby C."/>
            <person name="Condas L.A."/>
            <person name="Nobrega D.B."/>
            <person name="Carson D.A."/>
            <person name="De Buck J."/>
        </authorList>
    </citation>
    <scope>NUCLEOTIDE SEQUENCE [LARGE SCALE GENOMIC DNA]</scope>
    <source>
        <strain evidence="2 3">SNUC 3829</strain>
    </source>
</reference>
<evidence type="ECO:0000313" key="2">
    <source>
        <dbReference type="EMBL" id="PTF67717.1"/>
    </source>
</evidence>
<dbReference type="AlphaFoldDB" id="A0A2T4LW03"/>
<dbReference type="EMBL" id="PYZR01000002">
    <property type="protein sequence ID" value="PTF67717.1"/>
    <property type="molecule type" value="Genomic_DNA"/>
</dbReference>
<proteinExistence type="predicted"/>
<evidence type="ECO:0000313" key="3">
    <source>
        <dbReference type="Proteomes" id="UP000241208"/>
    </source>
</evidence>
<organism evidence="2 3">
    <name type="scientific">Staphylococcus cohnii</name>
    <dbReference type="NCBI Taxonomy" id="29382"/>
    <lineage>
        <taxon>Bacteria</taxon>
        <taxon>Bacillati</taxon>
        <taxon>Bacillota</taxon>
        <taxon>Bacilli</taxon>
        <taxon>Bacillales</taxon>
        <taxon>Staphylococcaceae</taxon>
        <taxon>Staphylococcus</taxon>
        <taxon>Staphylococcus cohnii species complex</taxon>
    </lineage>
</organism>
<comment type="caution">
    <text evidence="2">The sequence shown here is derived from an EMBL/GenBank/DDBJ whole genome shotgun (WGS) entry which is preliminary data.</text>
</comment>
<feature type="transmembrane region" description="Helical" evidence="1">
    <location>
        <begin position="20"/>
        <end position="38"/>
    </location>
</feature>
<dbReference type="Proteomes" id="UP000241208">
    <property type="component" value="Unassembled WGS sequence"/>
</dbReference>
<evidence type="ECO:0000256" key="1">
    <source>
        <dbReference type="SAM" id="Phobius"/>
    </source>
</evidence>
<keyword evidence="1" id="KW-0472">Membrane</keyword>
<name>A0A2T4LW03_9STAP</name>
<keyword evidence="1" id="KW-1133">Transmembrane helix</keyword>
<gene>
    <name evidence="2" type="ORF">BUY34_00490</name>
</gene>